<accession>A0A1I4GLV8</accession>
<dbReference type="AlphaFoldDB" id="A0A1I4GLV8"/>
<dbReference type="PRINTS" id="PR00080">
    <property type="entry name" value="SDRFAMILY"/>
</dbReference>
<sequence length="279" mass="29046">METLMTKLTGKTAYVTGAGNGIGRAVALKLASEGANIVVNDLKESEAQAVVDEIIAAGGNAIPLAGSVTEDGFAERFIGAGVAKWNAIDIIVNNAGYTWDAQIGHMTDDMFDAMMDVHVKAPFRILRAASGFIKGAAKQEAEEGREVFRKVVNISSIAGTGGNFGQANYSSAKSAVLGLTKTMAKEWGRMKVNVNAVAFGFIETRLTEGTDEKKTIEIDGNTVGIGIPKKMAQGAAAIIPLGRPGTPEEAADGVYLMCCPESNYVSAQVLTVGGGLNGL</sequence>
<evidence type="ECO:0000256" key="1">
    <source>
        <dbReference type="ARBA" id="ARBA00006484"/>
    </source>
</evidence>
<dbReference type="SUPFAM" id="SSF51735">
    <property type="entry name" value="NAD(P)-binding Rossmann-fold domains"/>
    <property type="match status" value="1"/>
</dbReference>
<keyword evidence="4" id="KW-1185">Reference proteome</keyword>
<dbReference type="InterPro" id="IPR050259">
    <property type="entry name" value="SDR"/>
</dbReference>
<dbReference type="Proteomes" id="UP000198851">
    <property type="component" value="Unassembled WGS sequence"/>
</dbReference>
<name>A0A1I4GLV8_9RHOB</name>
<dbReference type="STRING" id="1280847.SAMN04488036_10930"/>
<reference evidence="4" key="1">
    <citation type="submission" date="2016-10" db="EMBL/GenBank/DDBJ databases">
        <authorList>
            <person name="Varghese N."/>
            <person name="Submissions S."/>
        </authorList>
    </citation>
    <scope>NUCLEOTIDE SEQUENCE [LARGE SCALE GENOMIC DNA]</scope>
    <source>
        <strain evidence="4">DSM 28453</strain>
    </source>
</reference>
<dbReference type="Pfam" id="PF00106">
    <property type="entry name" value="adh_short"/>
    <property type="match status" value="1"/>
</dbReference>
<comment type="similarity">
    <text evidence="1 2">Belongs to the short-chain dehydrogenases/reductases (SDR) family.</text>
</comment>
<dbReference type="EMBL" id="FOSZ01000009">
    <property type="protein sequence ID" value="SFL30473.1"/>
    <property type="molecule type" value="Genomic_DNA"/>
</dbReference>
<organism evidence="3 4">
    <name type="scientific">Shimia haliotis</name>
    <dbReference type="NCBI Taxonomy" id="1280847"/>
    <lineage>
        <taxon>Bacteria</taxon>
        <taxon>Pseudomonadati</taxon>
        <taxon>Pseudomonadota</taxon>
        <taxon>Alphaproteobacteria</taxon>
        <taxon>Rhodobacterales</taxon>
        <taxon>Roseobacteraceae</taxon>
    </lineage>
</organism>
<proteinExistence type="inferred from homology"/>
<dbReference type="PANTHER" id="PTHR42879:SF2">
    <property type="entry name" value="3-OXOACYL-[ACYL-CARRIER-PROTEIN] REDUCTASE FABG"/>
    <property type="match status" value="1"/>
</dbReference>
<dbReference type="PROSITE" id="PS00061">
    <property type="entry name" value="ADH_SHORT"/>
    <property type="match status" value="1"/>
</dbReference>
<dbReference type="GO" id="GO:0032787">
    <property type="term" value="P:monocarboxylic acid metabolic process"/>
    <property type="evidence" value="ECO:0007669"/>
    <property type="project" value="UniProtKB-ARBA"/>
</dbReference>
<dbReference type="Gene3D" id="3.40.50.720">
    <property type="entry name" value="NAD(P)-binding Rossmann-like Domain"/>
    <property type="match status" value="1"/>
</dbReference>
<dbReference type="InterPro" id="IPR002347">
    <property type="entry name" value="SDR_fam"/>
</dbReference>
<dbReference type="InterPro" id="IPR020904">
    <property type="entry name" value="Sc_DH/Rdtase_CS"/>
</dbReference>
<protein>
    <submittedName>
        <fullName evidence="3">3-oxoacyl-[acyl-carrier protein] reductase</fullName>
    </submittedName>
</protein>
<dbReference type="InterPro" id="IPR036291">
    <property type="entry name" value="NAD(P)-bd_dom_sf"/>
</dbReference>
<evidence type="ECO:0000313" key="3">
    <source>
        <dbReference type="EMBL" id="SFL30473.1"/>
    </source>
</evidence>
<dbReference type="PRINTS" id="PR00081">
    <property type="entry name" value="GDHRDH"/>
</dbReference>
<evidence type="ECO:0000313" key="4">
    <source>
        <dbReference type="Proteomes" id="UP000198851"/>
    </source>
</evidence>
<dbReference type="PANTHER" id="PTHR42879">
    <property type="entry name" value="3-OXOACYL-(ACYL-CARRIER-PROTEIN) REDUCTASE"/>
    <property type="match status" value="1"/>
</dbReference>
<evidence type="ECO:0000256" key="2">
    <source>
        <dbReference type="RuleBase" id="RU000363"/>
    </source>
</evidence>
<gene>
    <name evidence="3" type="ORF">SAMN04488036_10930</name>
</gene>